<dbReference type="InterPro" id="IPR010093">
    <property type="entry name" value="SinI_DNA-bd"/>
</dbReference>
<reference evidence="2 3" key="1">
    <citation type="journal article" date="2021" name="Int. J. Syst. Evol. Microbiol.">
        <title>Reticulibacter mediterranei gen. nov., sp. nov., within the new family Reticulibacteraceae fam. nov., and Ktedonospora formicarum gen. nov., sp. nov., Ktedonobacter robiniae sp. nov., Dictyobacter formicarum sp. nov. and Dictyobacter arantiisoli sp. nov., belonging to the class Ktedonobacteria.</title>
        <authorList>
            <person name="Yabe S."/>
            <person name="Zheng Y."/>
            <person name="Wang C.M."/>
            <person name="Sakai Y."/>
            <person name="Abe K."/>
            <person name="Yokota A."/>
            <person name="Donadio S."/>
            <person name="Cavaletti L."/>
            <person name="Monciardini P."/>
        </authorList>
    </citation>
    <scope>NUCLEOTIDE SEQUENCE [LARGE SCALE GENOMIC DNA]</scope>
    <source>
        <strain evidence="2 3">SOSP1-9</strain>
    </source>
</reference>
<name>A0ABQ3VRN1_9CHLR</name>
<evidence type="ECO:0000313" key="2">
    <source>
        <dbReference type="EMBL" id="GHO88053.1"/>
    </source>
</evidence>
<dbReference type="Proteomes" id="UP000635565">
    <property type="component" value="Unassembled WGS sequence"/>
</dbReference>
<evidence type="ECO:0000313" key="3">
    <source>
        <dbReference type="Proteomes" id="UP000635565"/>
    </source>
</evidence>
<gene>
    <name evidence="2" type="ORF">KSZ_60590</name>
</gene>
<dbReference type="Pfam" id="PF12728">
    <property type="entry name" value="HTH_17"/>
    <property type="match status" value="1"/>
</dbReference>
<sequence>MRKRTAVPADKRPIQPLALSVEEAGHALGVGKDKIYHLIKFKGLPVIDLGEGREMLRVPVEGLKRWLEKQEKSSVA</sequence>
<dbReference type="RefSeq" id="WP_201365601.1">
    <property type="nucleotide sequence ID" value="NZ_BNJJ01000021.1"/>
</dbReference>
<accession>A0ABQ3VRN1</accession>
<dbReference type="EMBL" id="BNJJ01000021">
    <property type="protein sequence ID" value="GHO88053.1"/>
    <property type="molecule type" value="Genomic_DNA"/>
</dbReference>
<dbReference type="InterPro" id="IPR041657">
    <property type="entry name" value="HTH_17"/>
</dbReference>
<keyword evidence="3" id="KW-1185">Reference proteome</keyword>
<evidence type="ECO:0000259" key="1">
    <source>
        <dbReference type="Pfam" id="PF12728"/>
    </source>
</evidence>
<comment type="caution">
    <text evidence="2">The sequence shown here is derived from an EMBL/GenBank/DDBJ whole genome shotgun (WGS) entry which is preliminary data.</text>
</comment>
<feature type="domain" description="Helix-turn-helix" evidence="1">
    <location>
        <begin position="19"/>
        <end position="70"/>
    </location>
</feature>
<proteinExistence type="predicted"/>
<dbReference type="NCBIfam" id="TIGR01764">
    <property type="entry name" value="excise"/>
    <property type="match status" value="1"/>
</dbReference>
<organism evidence="2 3">
    <name type="scientific">Dictyobacter formicarum</name>
    <dbReference type="NCBI Taxonomy" id="2778368"/>
    <lineage>
        <taxon>Bacteria</taxon>
        <taxon>Bacillati</taxon>
        <taxon>Chloroflexota</taxon>
        <taxon>Ktedonobacteria</taxon>
        <taxon>Ktedonobacterales</taxon>
        <taxon>Dictyobacteraceae</taxon>
        <taxon>Dictyobacter</taxon>
    </lineage>
</organism>
<protein>
    <recommendedName>
        <fullName evidence="1">Helix-turn-helix domain-containing protein</fullName>
    </recommendedName>
</protein>